<dbReference type="PROSITE" id="PS51502">
    <property type="entry name" value="S_R_A_B_BARREL"/>
    <property type="match status" value="1"/>
</dbReference>
<keyword evidence="3" id="KW-1185">Reference proteome</keyword>
<proteinExistence type="predicted"/>
<dbReference type="STRING" id="1379270.GEMMAAP_17515"/>
<dbReference type="OrthoDB" id="9808130at2"/>
<dbReference type="AlphaFoldDB" id="A0A143BNL9"/>
<dbReference type="Pfam" id="PF07876">
    <property type="entry name" value="Dabb"/>
    <property type="match status" value="1"/>
</dbReference>
<dbReference type="RefSeq" id="WP_026848167.1">
    <property type="nucleotide sequence ID" value="NZ_CP011454.1"/>
</dbReference>
<dbReference type="Proteomes" id="UP000076404">
    <property type="component" value="Chromosome"/>
</dbReference>
<dbReference type="InterPro" id="IPR013097">
    <property type="entry name" value="Dabb"/>
</dbReference>
<dbReference type="SUPFAM" id="SSF54909">
    <property type="entry name" value="Dimeric alpha+beta barrel"/>
    <property type="match status" value="1"/>
</dbReference>
<dbReference type="Gene3D" id="3.30.70.100">
    <property type="match status" value="1"/>
</dbReference>
<evidence type="ECO:0000313" key="3">
    <source>
        <dbReference type="Proteomes" id="UP000076404"/>
    </source>
</evidence>
<dbReference type="eggNOG" id="ENOG50334CZ">
    <property type="taxonomic scope" value="Bacteria"/>
</dbReference>
<feature type="domain" description="Stress-response A/B barrel" evidence="1">
    <location>
        <begin position="2"/>
        <end position="97"/>
    </location>
</feature>
<sequence>MFVHAVYFWLRPDLTDAEQAQFVAGLERLKTIKSAEQCYVGVPAATDRPVIERSYSYALVLVFTDEAQHDAYQVDPVHQQFVAECKPLWASVRIFDSIG</sequence>
<gene>
    <name evidence="2" type="ORF">GEMMAAP_17515</name>
</gene>
<protein>
    <submittedName>
        <fullName evidence="2">Transcription-repair coupling factor</fullName>
    </submittedName>
</protein>
<name>A0A143BNL9_9BACT</name>
<reference evidence="2 3" key="2">
    <citation type="journal article" date="2016" name="Environ. Microbiol. Rep.">
        <title>Metagenomic evidence for the presence of phototrophic Gemmatimonadetes bacteria in diverse environments.</title>
        <authorList>
            <person name="Zeng Y."/>
            <person name="Baumbach J."/>
            <person name="Barbosa E.G."/>
            <person name="Azevedo V."/>
            <person name="Zhang C."/>
            <person name="Koblizek M."/>
        </authorList>
    </citation>
    <scope>NUCLEOTIDE SEQUENCE [LARGE SCALE GENOMIC DNA]</scope>
    <source>
        <strain evidence="2 3">AP64</strain>
    </source>
</reference>
<reference evidence="2 3" key="1">
    <citation type="journal article" date="2014" name="Proc. Natl. Acad. Sci. U.S.A.">
        <title>Functional type 2 photosynthetic reaction centers found in the rare bacterial phylum Gemmatimonadetes.</title>
        <authorList>
            <person name="Zeng Y."/>
            <person name="Feng F."/>
            <person name="Medova H."/>
            <person name="Dean J."/>
            <person name="Koblizek M."/>
        </authorList>
    </citation>
    <scope>NUCLEOTIDE SEQUENCE [LARGE SCALE GENOMIC DNA]</scope>
    <source>
        <strain evidence="2 3">AP64</strain>
    </source>
</reference>
<organism evidence="2 3">
    <name type="scientific">Gemmatimonas phototrophica</name>
    <dbReference type="NCBI Taxonomy" id="1379270"/>
    <lineage>
        <taxon>Bacteria</taxon>
        <taxon>Pseudomonadati</taxon>
        <taxon>Gemmatimonadota</taxon>
        <taxon>Gemmatimonadia</taxon>
        <taxon>Gemmatimonadales</taxon>
        <taxon>Gemmatimonadaceae</taxon>
        <taxon>Gemmatimonas</taxon>
    </lineage>
</organism>
<dbReference type="EMBL" id="CP011454">
    <property type="protein sequence ID" value="AMW06100.1"/>
    <property type="molecule type" value="Genomic_DNA"/>
</dbReference>
<dbReference type="KEGG" id="gph:GEMMAAP_17515"/>
<evidence type="ECO:0000259" key="1">
    <source>
        <dbReference type="PROSITE" id="PS51502"/>
    </source>
</evidence>
<dbReference type="InterPro" id="IPR011008">
    <property type="entry name" value="Dimeric_a/b-barrel"/>
</dbReference>
<accession>A0A143BNL9</accession>
<evidence type="ECO:0000313" key="2">
    <source>
        <dbReference type="EMBL" id="AMW06100.1"/>
    </source>
</evidence>
<dbReference type="SMART" id="SM00886">
    <property type="entry name" value="Dabb"/>
    <property type="match status" value="1"/>
</dbReference>